<keyword evidence="3" id="KW-1185">Reference proteome</keyword>
<feature type="compositionally biased region" description="Low complexity" evidence="1">
    <location>
        <begin position="14"/>
        <end position="27"/>
    </location>
</feature>
<comment type="caution">
    <text evidence="2">The sequence shown here is derived from an EMBL/GenBank/DDBJ whole genome shotgun (WGS) entry which is preliminary data.</text>
</comment>
<reference evidence="3" key="1">
    <citation type="journal article" date="2017" name="Nat. Microbiol.">
        <title>Global analysis of biosynthetic gene clusters reveals vast potential of secondary metabolite production in Penicillium species.</title>
        <authorList>
            <person name="Nielsen J.C."/>
            <person name="Grijseels S."/>
            <person name="Prigent S."/>
            <person name="Ji B."/>
            <person name="Dainat J."/>
            <person name="Nielsen K.F."/>
            <person name="Frisvad J.C."/>
            <person name="Workman M."/>
            <person name="Nielsen J."/>
        </authorList>
    </citation>
    <scope>NUCLEOTIDE SEQUENCE [LARGE SCALE GENOMIC DNA]</scope>
    <source>
        <strain evidence="3">IBT 4502</strain>
    </source>
</reference>
<proteinExistence type="predicted"/>
<feature type="compositionally biased region" description="Polar residues" evidence="1">
    <location>
        <begin position="30"/>
        <end position="42"/>
    </location>
</feature>
<name>A0A1V6NBJ4_PENPO</name>
<dbReference type="Proteomes" id="UP000191408">
    <property type="component" value="Unassembled WGS sequence"/>
</dbReference>
<protein>
    <submittedName>
        <fullName evidence="2">Uncharacterized protein</fullName>
    </submittedName>
</protein>
<evidence type="ECO:0000313" key="3">
    <source>
        <dbReference type="Proteomes" id="UP000191408"/>
    </source>
</evidence>
<evidence type="ECO:0000313" key="2">
    <source>
        <dbReference type="EMBL" id="OQD61826.1"/>
    </source>
</evidence>
<dbReference type="AlphaFoldDB" id="A0A1V6NBJ4"/>
<feature type="region of interest" description="Disordered" evidence="1">
    <location>
        <begin position="1"/>
        <end position="44"/>
    </location>
</feature>
<accession>A0A1V6NBJ4</accession>
<gene>
    <name evidence="2" type="ORF">PENPOL_c015G10590</name>
</gene>
<sequence>MNDDETAKHHQPRASSVSVAPSAHPASGVKIQQTKPPKQATKTGLLEDGALQRFTSGTWLLKPTSFSPTEDSFLAAMTGMGNALKVLPEPDLSGPKHVEIRKNCGWLSYTRSKLPGSWRVKCKCPRYDPPSKTGDPYGIMNHKEPGAS</sequence>
<evidence type="ECO:0000256" key="1">
    <source>
        <dbReference type="SAM" id="MobiDB-lite"/>
    </source>
</evidence>
<dbReference type="EMBL" id="MDYM01000015">
    <property type="protein sequence ID" value="OQD61826.1"/>
    <property type="molecule type" value="Genomic_DNA"/>
</dbReference>
<organism evidence="2 3">
    <name type="scientific">Penicillium polonicum</name>
    <dbReference type="NCBI Taxonomy" id="60169"/>
    <lineage>
        <taxon>Eukaryota</taxon>
        <taxon>Fungi</taxon>
        <taxon>Dikarya</taxon>
        <taxon>Ascomycota</taxon>
        <taxon>Pezizomycotina</taxon>
        <taxon>Eurotiomycetes</taxon>
        <taxon>Eurotiomycetidae</taxon>
        <taxon>Eurotiales</taxon>
        <taxon>Aspergillaceae</taxon>
        <taxon>Penicillium</taxon>
    </lineage>
</organism>